<dbReference type="InterPro" id="IPR036388">
    <property type="entry name" value="WH-like_DNA-bd_sf"/>
</dbReference>
<keyword evidence="3" id="KW-0804">Transcription</keyword>
<dbReference type="AlphaFoldDB" id="A0A348HIL4"/>
<dbReference type="Pfam" id="PF00196">
    <property type="entry name" value="GerE"/>
    <property type="match status" value="1"/>
</dbReference>
<evidence type="ECO:0000313" key="6">
    <source>
        <dbReference type="Proteomes" id="UP000267342"/>
    </source>
</evidence>
<dbReference type="Proteomes" id="UP000267342">
    <property type="component" value="Chromosome"/>
</dbReference>
<dbReference type="PRINTS" id="PR00038">
    <property type="entry name" value="HTHLUXR"/>
</dbReference>
<dbReference type="SUPFAM" id="SSF75516">
    <property type="entry name" value="Pheromone-binding domain of LuxR-like quorum-sensing transcription factors"/>
    <property type="match status" value="1"/>
</dbReference>
<dbReference type="Gene3D" id="3.30.450.80">
    <property type="entry name" value="Transcription factor LuxR-like, autoinducer-binding domain"/>
    <property type="match status" value="1"/>
</dbReference>
<dbReference type="EMBL" id="AP018933">
    <property type="protein sequence ID" value="BBG31466.1"/>
    <property type="molecule type" value="Genomic_DNA"/>
</dbReference>
<evidence type="ECO:0000256" key="3">
    <source>
        <dbReference type="ARBA" id="ARBA00023163"/>
    </source>
</evidence>
<keyword evidence="2" id="KW-0238">DNA-binding</keyword>
<dbReference type="SUPFAM" id="SSF46894">
    <property type="entry name" value="C-terminal effector domain of the bipartite response regulators"/>
    <property type="match status" value="1"/>
</dbReference>
<dbReference type="KEGG" id="zpl:ZBT109_2741"/>
<dbReference type="OrthoDB" id="9774661at2"/>
<keyword evidence="6" id="KW-1185">Reference proteome</keyword>
<dbReference type="InterPro" id="IPR000792">
    <property type="entry name" value="Tscrpt_reg_LuxR_C"/>
</dbReference>
<dbReference type="InterPro" id="IPR016032">
    <property type="entry name" value="Sig_transdc_resp-reg_C-effctor"/>
</dbReference>
<evidence type="ECO:0000259" key="4">
    <source>
        <dbReference type="PROSITE" id="PS50043"/>
    </source>
</evidence>
<evidence type="ECO:0000313" key="5">
    <source>
        <dbReference type="EMBL" id="BBG31466.1"/>
    </source>
</evidence>
<organism evidence="5 6">
    <name type="scientific">Zymobacter palmae</name>
    <dbReference type="NCBI Taxonomy" id="33074"/>
    <lineage>
        <taxon>Bacteria</taxon>
        <taxon>Pseudomonadati</taxon>
        <taxon>Pseudomonadota</taxon>
        <taxon>Gammaproteobacteria</taxon>
        <taxon>Oceanospirillales</taxon>
        <taxon>Halomonadaceae</taxon>
        <taxon>Zymobacter group</taxon>
        <taxon>Zymobacter</taxon>
    </lineage>
</organism>
<dbReference type="GO" id="GO:0003677">
    <property type="term" value="F:DNA binding"/>
    <property type="evidence" value="ECO:0007669"/>
    <property type="project" value="UniProtKB-KW"/>
</dbReference>
<dbReference type="InterPro" id="IPR005143">
    <property type="entry name" value="TF_LuxR_autoind-bd_dom"/>
</dbReference>
<dbReference type="Gene3D" id="1.10.10.10">
    <property type="entry name" value="Winged helix-like DNA-binding domain superfamily/Winged helix DNA-binding domain"/>
    <property type="match status" value="1"/>
</dbReference>
<evidence type="ECO:0000256" key="2">
    <source>
        <dbReference type="ARBA" id="ARBA00023125"/>
    </source>
</evidence>
<name>A0A348HIL4_9GAMM</name>
<proteinExistence type="predicted"/>
<reference evidence="5 6" key="1">
    <citation type="submission" date="2018-09" db="EMBL/GenBank/DDBJ databases">
        <title>Zymobacter palmae IAM14233 (=T109) whole genome analysis.</title>
        <authorList>
            <person name="Yanase H."/>
        </authorList>
    </citation>
    <scope>NUCLEOTIDE SEQUENCE [LARGE SCALE GENOMIC DNA]</scope>
    <source>
        <strain evidence="5 6">IAM14233</strain>
    </source>
</reference>
<protein>
    <submittedName>
        <fullName evidence="5">Probable transcriptional activator of quorum sensing autoinducer synthesis transcription regulator protein</fullName>
    </submittedName>
</protein>
<dbReference type="PANTHER" id="PTHR44688:SF16">
    <property type="entry name" value="DNA-BINDING TRANSCRIPTIONAL ACTIVATOR DEVR_DOSR"/>
    <property type="match status" value="1"/>
</dbReference>
<dbReference type="STRING" id="1123510.GCA_000620025_00092"/>
<dbReference type="RefSeq" id="WP_051523622.1">
    <property type="nucleotide sequence ID" value="NZ_AP018933.1"/>
</dbReference>
<dbReference type="GO" id="GO:0006355">
    <property type="term" value="P:regulation of DNA-templated transcription"/>
    <property type="evidence" value="ECO:0007669"/>
    <property type="project" value="InterPro"/>
</dbReference>
<sequence length="234" mass="26777">MNNWQINYMTELKKASLLQDVLDIAQHAIRSLGLEYSSWIAYNPFPLSRRDMFALTTTDDECHRRLKAGEFNDSPIFRALEETQQPICWQGDENDQLLGQQPEFLSDYRSLGRRSGWAQTTIDNTGTRSFFLNCCTRILSLTDLTNISINMQWLAASVHYNMLRVKDRAGVNLSLREREILCWTGDGKTVSDIAEILGLSESTVNFHFRNIMNKLGTPNKTSAVVKAIFLDLLF</sequence>
<accession>A0A348HIL4</accession>
<dbReference type="PANTHER" id="PTHR44688">
    <property type="entry name" value="DNA-BINDING TRANSCRIPTIONAL ACTIVATOR DEVR_DOSR"/>
    <property type="match status" value="1"/>
</dbReference>
<feature type="domain" description="HTH luxR-type" evidence="4">
    <location>
        <begin position="166"/>
        <end position="231"/>
    </location>
</feature>
<evidence type="ECO:0000256" key="1">
    <source>
        <dbReference type="ARBA" id="ARBA00023015"/>
    </source>
</evidence>
<keyword evidence="1" id="KW-0805">Transcription regulation</keyword>
<dbReference type="SMART" id="SM00421">
    <property type="entry name" value="HTH_LUXR"/>
    <property type="match status" value="1"/>
</dbReference>
<gene>
    <name evidence="5" type="ORF">ZBT109_2741</name>
</gene>
<dbReference type="Pfam" id="PF03472">
    <property type="entry name" value="Autoind_bind"/>
    <property type="match status" value="1"/>
</dbReference>
<dbReference type="CDD" id="cd06170">
    <property type="entry name" value="LuxR_C_like"/>
    <property type="match status" value="1"/>
</dbReference>
<dbReference type="PROSITE" id="PS00622">
    <property type="entry name" value="HTH_LUXR_1"/>
    <property type="match status" value="1"/>
</dbReference>
<dbReference type="InterPro" id="IPR036693">
    <property type="entry name" value="TF_LuxR_autoind-bd_dom_sf"/>
</dbReference>
<dbReference type="PROSITE" id="PS50043">
    <property type="entry name" value="HTH_LUXR_2"/>
    <property type="match status" value="1"/>
</dbReference>